<dbReference type="EMBL" id="BK059124">
    <property type="protein sequence ID" value="DAE32570.1"/>
    <property type="molecule type" value="Genomic_DNA"/>
</dbReference>
<proteinExistence type="predicted"/>
<accession>A0A8S5RN56</accession>
<reference evidence="1" key="1">
    <citation type="journal article" date="2021" name="Proc. Natl. Acad. Sci. U.S.A.">
        <title>A Catalog of Tens of Thousands of Viruses from Human Metagenomes Reveals Hidden Associations with Chronic Diseases.</title>
        <authorList>
            <person name="Tisza M.J."/>
            <person name="Buck C.B."/>
        </authorList>
    </citation>
    <scope>NUCLEOTIDE SEQUENCE</scope>
    <source>
        <strain evidence="1">CtusH3</strain>
    </source>
</reference>
<name>A0A8S5RN56_9VIRU</name>
<sequence>MANNIALAKTFVPILDEIYKLASLTSKLDGAAELARQGANANELIVPMLSMQGLGDYSRNDGYVKGDVTMTNETVKCNYDRGRKFYVDALDNEETAKLAFSRLSGEFIRTKVVPELDAFRFASYAGKSGISKATAADLPDGASVLAALRVAITKMDEDEVPTENRHLFITPTLDGMIADLDTTKSREILTRFATKTLVPQTRFYTAIDLLDGKTGGEEAGGFKKADGAKNINFMVIHPSALIQFQKHIVPKIKGPEDDLDGDRHMFGYRTVGIADVYANKLAGIYMHNAAEAGG</sequence>
<protein>
    <submittedName>
        <fullName evidence="1">Major capsid protein</fullName>
    </submittedName>
</protein>
<evidence type="ECO:0000313" key="1">
    <source>
        <dbReference type="EMBL" id="DAE32570.1"/>
    </source>
</evidence>
<organism evidence="1">
    <name type="scientific">virus sp. ctusH3</name>
    <dbReference type="NCBI Taxonomy" id="2825826"/>
    <lineage>
        <taxon>Viruses</taxon>
    </lineage>
</organism>